<keyword evidence="4 7" id="KW-0812">Transmembrane</keyword>
<dbReference type="Gene3D" id="1.20.1250.20">
    <property type="entry name" value="MFS general substrate transporter like domains"/>
    <property type="match status" value="1"/>
</dbReference>
<sequence length="397" mass="40291">MRPPSLPAWLRAALALFATGWGANHFAALLPVYRADDGLSQTVVTSLFAAYVLGLIPALLLAAVVGRRVGHRLVLRWVLVGAVCGSAVLALADGRPTWLLVGRVLYGACMGAAMAPGTTWVKELSADAPTGTGARRAAIAMSAGFGGGPLVSGALAQWAPLPHLLPYAVHIALAVVVAVLVWNAPQPGEPAHGAAHHAPGPVRTLAFWTRIAPTAPGVFTCASVGIVVVPSLVHEQTRGLLVAFTGLAAGLTLGTGVLVQQPARRLAAHAADRVSLLGGAAAVVGIAVTAALAARPSIPLAMVGCVVLGAGYGLVLVGGLTRVEQQATPSALAMTNAVFYSLTYLGFFVPTIVSVLGDRWSLRTVLLGFAGLAAGCTMLTAIASRHERSVATVAGAA</sequence>
<evidence type="ECO:0000313" key="9">
    <source>
        <dbReference type="Proteomes" id="UP001528912"/>
    </source>
</evidence>
<comment type="caution">
    <text evidence="8">The sequence shown here is derived from an EMBL/GenBank/DDBJ whole genome shotgun (WGS) entry which is preliminary data.</text>
</comment>
<feature type="transmembrane region" description="Helical" evidence="7">
    <location>
        <begin position="46"/>
        <end position="66"/>
    </location>
</feature>
<dbReference type="EMBL" id="JAROAV010000028">
    <property type="protein sequence ID" value="MDF8264457.1"/>
    <property type="molecule type" value="Genomic_DNA"/>
</dbReference>
<feature type="transmembrane region" description="Helical" evidence="7">
    <location>
        <begin position="98"/>
        <end position="116"/>
    </location>
</feature>
<feature type="transmembrane region" description="Helical" evidence="7">
    <location>
        <begin position="271"/>
        <end position="294"/>
    </location>
</feature>
<dbReference type="InterPro" id="IPR011701">
    <property type="entry name" value="MFS"/>
</dbReference>
<protein>
    <submittedName>
        <fullName evidence="8">MFS transporter</fullName>
    </submittedName>
</protein>
<keyword evidence="6 7" id="KW-0472">Membrane</keyword>
<evidence type="ECO:0000256" key="6">
    <source>
        <dbReference type="ARBA" id="ARBA00023136"/>
    </source>
</evidence>
<dbReference type="RefSeq" id="WP_277191929.1">
    <property type="nucleotide sequence ID" value="NZ_JAROAV010000028.1"/>
</dbReference>
<feature type="transmembrane region" description="Helical" evidence="7">
    <location>
        <begin position="365"/>
        <end position="383"/>
    </location>
</feature>
<evidence type="ECO:0000313" key="8">
    <source>
        <dbReference type="EMBL" id="MDF8264457.1"/>
    </source>
</evidence>
<evidence type="ECO:0000256" key="3">
    <source>
        <dbReference type="ARBA" id="ARBA00022475"/>
    </source>
</evidence>
<reference evidence="8 9" key="1">
    <citation type="submission" date="2023-03" db="EMBL/GenBank/DDBJ databases">
        <title>YIM 133296 draft genome.</title>
        <authorList>
            <person name="Xiong L."/>
        </authorList>
    </citation>
    <scope>NUCLEOTIDE SEQUENCE [LARGE SCALE GENOMIC DNA]</scope>
    <source>
        <strain evidence="8 9">YIM 133296</strain>
    </source>
</reference>
<gene>
    <name evidence="8" type="ORF">P4R38_09395</name>
</gene>
<feature type="transmembrane region" description="Helical" evidence="7">
    <location>
        <begin position="164"/>
        <end position="184"/>
    </location>
</feature>
<dbReference type="PANTHER" id="PTHR23517">
    <property type="entry name" value="RESISTANCE PROTEIN MDTM, PUTATIVE-RELATED-RELATED"/>
    <property type="match status" value="1"/>
</dbReference>
<feature type="transmembrane region" description="Helical" evidence="7">
    <location>
        <begin position="239"/>
        <end position="259"/>
    </location>
</feature>
<evidence type="ECO:0000256" key="7">
    <source>
        <dbReference type="SAM" id="Phobius"/>
    </source>
</evidence>
<dbReference type="InterPro" id="IPR050171">
    <property type="entry name" value="MFS_Transporters"/>
</dbReference>
<dbReference type="InterPro" id="IPR036259">
    <property type="entry name" value="MFS_trans_sf"/>
</dbReference>
<feature type="transmembrane region" description="Helical" evidence="7">
    <location>
        <begin position="205"/>
        <end position="233"/>
    </location>
</feature>
<keyword evidence="9" id="KW-1185">Reference proteome</keyword>
<evidence type="ECO:0000256" key="4">
    <source>
        <dbReference type="ARBA" id="ARBA00022692"/>
    </source>
</evidence>
<feature type="transmembrane region" description="Helical" evidence="7">
    <location>
        <begin position="137"/>
        <end position="158"/>
    </location>
</feature>
<dbReference type="Proteomes" id="UP001528912">
    <property type="component" value="Unassembled WGS sequence"/>
</dbReference>
<dbReference type="Pfam" id="PF07690">
    <property type="entry name" value="MFS_1"/>
    <property type="match status" value="1"/>
</dbReference>
<organism evidence="8 9">
    <name type="scientific">Luteipulveratus flavus</name>
    <dbReference type="NCBI Taxonomy" id="3031728"/>
    <lineage>
        <taxon>Bacteria</taxon>
        <taxon>Bacillati</taxon>
        <taxon>Actinomycetota</taxon>
        <taxon>Actinomycetes</taxon>
        <taxon>Micrococcales</taxon>
        <taxon>Dermacoccaceae</taxon>
        <taxon>Luteipulveratus</taxon>
    </lineage>
</organism>
<keyword evidence="2" id="KW-0813">Transport</keyword>
<feature type="transmembrane region" description="Helical" evidence="7">
    <location>
        <begin position="332"/>
        <end position="353"/>
    </location>
</feature>
<keyword evidence="3" id="KW-1003">Cell membrane</keyword>
<proteinExistence type="predicted"/>
<name>A0ABT6C6F2_9MICO</name>
<feature type="transmembrane region" description="Helical" evidence="7">
    <location>
        <begin position="300"/>
        <end position="320"/>
    </location>
</feature>
<keyword evidence="5 7" id="KW-1133">Transmembrane helix</keyword>
<evidence type="ECO:0000256" key="5">
    <source>
        <dbReference type="ARBA" id="ARBA00022989"/>
    </source>
</evidence>
<accession>A0ABT6C6F2</accession>
<evidence type="ECO:0000256" key="2">
    <source>
        <dbReference type="ARBA" id="ARBA00022448"/>
    </source>
</evidence>
<dbReference type="SUPFAM" id="SSF103473">
    <property type="entry name" value="MFS general substrate transporter"/>
    <property type="match status" value="1"/>
</dbReference>
<evidence type="ECO:0000256" key="1">
    <source>
        <dbReference type="ARBA" id="ARBA00004651"/>
    </source>
</evidence>
<feature type="transmembrane region" description="Helical" evidence="7">
    <location>
        <begin position="73"/>
        <end position="92"/>
    </location>
</feature>
<comment type="subcellular location">
    <subcellularLocation>
        <location evidence="1">Cell membrane</location>
        <topology evidence="1">Multi-pass membrane protein</topology>
    </subcellularLocation>
</comment>